<comment type="similarity">
    <text evidence="1 3">Belongs to the TPP enzyme family.</text>
</comment>
<dbReference type="Gene3D" id="3.40.50.1220">
    <property type="entry name" value="TPP-binding domain"/>
    <property type="match status" value="1"/>
</dbReference>
<organism evidence="7 8">
    <name type="scientific">Periweissella cryptocerci</name>
    <dbReference type="NCBI Taxonomy" id="2506420"/>
    <lineage>
        <taxon>Bacteria</taxon>
        <taxon>Bacillati</taxon>
        <taxon>Bacillota</taxon>
        <taxon>Bacilli</taxon>
        <taxon>Lactobacillales</taxon>
        <taxon>Lactobacillaceae</taxon>
        <taxon>Periweissella</taxon>
    </lineage>
</organism>
<dbReference type="Pfam" id="PF02775">
    <property type="entry name" value="TPP_enzyme_C"/>
    <property type="match status" value="1"/>
</dbReference>
<evidence type="ECO:0000259" key="6">
    <source>
        <dbReference type="Pfam" id="PF02776"/>
    </source>
</evidence>
<dbReference type="Pfam" id="PF00205">
    <property type="entry name" value="TPP_enzyme_M"/>
    <property type="match status" value="1"/>
</dbReference>
<keyword evidence="8" id="KW-1185">Reference proteome</keyword>
<gene>
    <name evidence="7" type="primary">alsS</name>
    <name evidence="7" type="ORF">EQG49_06685</name>
</gene>
<name>A0A4P6YTT0_9LACO</name>
<dbReference type="CDD" id="cd07035">
    <property type="entry name" value="TPP_PYR_POX_like"/>
    <property type="match status" value="1"/>
</dbReference>
<dbReference type="InterPro" id="IPR011766">
    <property type="entry name" value="TPP_enzyme_TPP-bd"/>
</dbReference>
<dbReference type="Gene3D" id="3.40.50.970">
    <property type="match status" value="2"/>
</dbReference>
<dbReference type="GO" id="GO:0009097">
    <property type="term" value="P:isoleucine biosynthetic process"/>
    <property type="evidence" value="ECO:0007669"/>
    <property type="project" value="TreeGrafter"/>
</dbReference>
<evidence type="ECO:0000313" key="7">
    <source>
        <dbReference type="EMBL" id="QBO36168.1"/>
    </source>
</evidence>
<dbReference type="GO" id="GO:0050660">
    <property type="term" value="F:flavin adenine dinucleotide binding"/>
    <property type="evidence" value="ECO:0007669"/>
    <property type="project" value="TreeGrafter"/>
</dbReference>
<dbReference type="RefSeq" id="WP_133363246.1">
    <property type="nucleotide sequence ID" value="NZ_CP037940.1"/>
</dbReference>
<dbReference type="GO" id="GO:0003984">
    <property type="term" value="F:acetolactate synthase activity"/>
    <property type="evidence" value="ECO:0007669"/>
    <property type="project" value="UniProtKB-EC"/>
</dbReference>
<dbReference type="OrthoDB" id="4494979at2"/>
<evidence type="ECO:0000259" key="4">
    <source>
        <dbReference type="Pfam" id="PF00205"/>
    </source>
</evidence>
<dbReference type="EC" id="2.2.1.6" evidence="7"/>
<dbReference type="SUPFAM" id="SSF52467">
    <property type="entry name" value="DHS-like NAD/FAD-binding domain"/>
    <property type="match status" value="1"/>
</dbReference>
<dbReference type="GO" id="GO:0009099">
    <property type="term" value="P:L-valine biosynthetic process"/>
    <property type="evidence" value="ECO:0007669"/>
    <property type="project" value="TreeGrafter"/>
</dbReference>
<evidence type="ECO:0000259" key="5">
    <source>
        <dbReference type="Pfam" id="PF02775"/>
    </source>
</evidence>
<dbReference type="SUPFAM" id="SSF52518">
    <property type="entry name" value="Thiamin diphosphate-binding fold (THDP-binding)"/>
    <property type="match status" value="2"/>
</dbReference>
<sequence>MTDTKKHGADIVVDSLTNHGVDLIFGIPGAKIDRLFETLEHPADGQKAPKLVVTRHEQNAAFMAQAFARITGKTGAMIATSGPGVGNLVTGLMTANAEGDAVIAIGGQVPRKDLYRLTHQSTPAAQLFAPITRYSVEIQDPNNISEIMGNAFAAANGPKPGAAFISLPQDVDDAEVTTSALPAAADPKMGAAATTDLANLADRIKQAKLPVFLVGMRGSSDEAVAALQELLAVIPFPVVETFQGSGAISRELEAETFFGRVGLFRNQIGDKLLQQSDLVITLGYDAIEYEPRNWNKEANLHIVTLDTTAAQIDNNFLPEAQLIGDMAASLRQLKTDLVGHTLPAETVAKLGEFKAELLAADEPNYTPAEAHLNHPLAVVKAIQEHVTDDMTVSLDIGSHYIWMARHFRSYVPRHLLISNGMQTLGVGLPWAMTAALVRPDAKSVSVSGDSGFFFSGPELETAVRLGLNTVSIVWNDNYHYNMVEFQEEMKYDRSAGVKLGPIDIVKFAESMGATGLRVDSPDQLQSVLDQAFATEGPVVVDIPVDYSHNYELGGQLIGSQMG</sequence>
<dbReference type="PANTHER" id="PTHR18968:SF129">
    <property type="entry name" value="ACETOLACTATE SYNTHASE"/>
    <property type="match status" value="1"/>
</dbReference>
<dbReference type="Proteomes" id="UP000292886">
    <property type="component" value="Chromosome"/>
</dbReference>
<dbReference type="GO" id="GO:0000287">
    <property type="term" value="F:magnesium ion binding"/>
    <property type="evidence" value="ECO:0007669"/>
    <property type="project" value="InterPro"/>
</dbReference>
<dbReference type="InterPro" id="IPR045229">
    <property type="entry name" value="TPP_enz"/>
</dbReference>
<keyword evidence="2 3" id="KW-0786">Thiamine pyrophosphate</keyword>
<dbReference type="Pfam" id="PF02776">
    <property type="entry name" value="TPP_enzyme_N"/>
    <property type="match status" value="1"/>
</dbReference>
<evidence type="ECO:0000256" key="2">
    <source>
        <dbReference type="ARBA" id="ARBA00023052"/>
    </source>
</evidence>
<evidence type="ECO:0000256" key="1">
    <source>
        <dbReference type="ARBA" id="ARBA00007812"/>
    </source>
</evidence>
<feature type="domain" description="Thiamine pyrophosphate enzyme TPP-binding" evidence="5">
    <location>
        <begin position="395"/>
        <end position="542"/>
    </location>
</feature>
<feature type="domain" description="Thiamine pyrophosphate enzyme central" evidence="4">
    <location>
        <begin position="198"/>
        <end position="333"/>
    </location>
</feature>
<dbReference type="FunFam" id="3.40.50.970:FF:000007">
    <property type="entry name" value="Acetolactate synthase"/>
    <property type="match status" value="1"/>
</dbReference>
<dbReference type="InterPro" id="IPR029035">
    <property type="entry name" value="DHS-like_NAD/FAD-binding_dom"/>
</dbReference>
<keyword evidence="7" id="KW-0808">Transferase</keyword>
<dbReference type="InterPro" id="IPR012001">
    <property type="entry name" value="Thiamin_PyroP_enz_TPP-bd_dom"/>
</dbReference>
<accession>A0A4P6YTT0</accession>
<dbReference type="GO" id="GO:0030976">
    <property type="term" value="F:thiamine pyrophosphate binding"/>
    <property type="evidence" value="ECO:0007669"/>
    <property type="project" value="InterPro"/>
</dbReference>
<dbReference type="PANTHER" id="PTHR18968">
    <property type="entry name" value="THIAMINE PYROPHOSPHATE ENZYMES"/>
    <property type="match status" value="1"/>
</dbReference>
<protein>
    <submittedName>
        <fullName evidence="7">Acetolactate synthase AlsS</fullName>
        <ecNumber evidence="7">2.2.1.6</ecNumber>
    </submittedName>
</protein>
<dbReference type="AlphaFoldDB" id="A0A4P6YTT0"/>
<evidence type="ECO:0000256" key="3">
    <source>
        <dbReference type="RuleBase" id="RU362132"/>
    </source>
</evidence>
<dbReference type="GO" id="GO:0005948">
    <property type="term" value="C:acetolactate synthase complex"/>
    <property type="evidence" value="ECO:0007669"/>
    <property type="project" value="TreeGrafter"/>
</dbReference>
<dbReference type="NCBIfam" id="NF006378">
    <property type="entry name" value="PRK08617.1"/>
    <property type="match status" value="1"/>
</dbReference>
<dbReference type="InterPro" id="IPR012000">
    <property type="entry name" value="Thiamin_PyroP_enz_cen_dom"/>
</dbReference>
<proteinExistence type="inferred from homology"/>
<reference evidence="8" key="1">
    <citation type="submission" date="2019-03" db="EMBL/GenBank/DDBJ databases">
        <title>Weissella sp. 26KH-42 Genome sequencing.</title>
        <authorList>
            <person name="Heo J."/>
            <person name="Kim S.-J."/>
            <person name="Kim J.-S."/>
            <person name="Hong S.-B."/>
            <person name="Kwon S.-W."/>
        </authorList>
    </citation>
    <scope>NUCLEOTIDE SEQUENCE [LARGE SCALE GENOMIC DNA]</scope>
    <source>
        <strain evidence="8">26KH-42</strain>
    </source>
</reference>
<dbReference type="NCBIfam" id="TIGR02418">
    <property type="entry name" value="acolac_catab"/>
    <property type="match status" value="1"/>
</dbReference>
<dbReference type="InterPro" id="IPR012782">
    <property type="entry name" value="Acetolactate_synth_catblc"/>
</dbReference>
<dbReference type="GO" id="GO:0034077">
    <property type="term" value="P:butanediol metabolic process"/>
    <property type="evidence" value="ECO:0007669"/>
    <property type="project" value="InterPro"/>
</dbReference>
<evidence type="ECO:0000313" key="8">
    <source>
        <dbReference type="Proteomes" id="UP000292886"/>
    </source>
</evidence>
<dbReference type="KEGG" id="wei:EQG49_06685"/>
<dbReference type="InterPro" id="IPR029061">
    <property type="entry name" value="THDP-binding"/>
</dbReference>
<feature type="domain" description="Thiamine pyrophosphate enzyme N-terminal TPP-binding" evidence="6">
    <location>
        <begin position="7"/>
        <end position="120"/>
    </location>
</feature>
<dbReference type="EMBL" id="CP037940">
    <property type="protein sequence ID" value="QBO36168.1"/>
    <property type="molecule type" value="Genomic_DNA"/>
</dbReference>